<evidence type="ECO:0000313" key="2">
    <source>
        <dbReference type="Proteomes" id="UP001642464"/>
    </source>
</evidence>
<dbReference type="EMBL" id="CAXAMM010016734">
    <property type="protein sequence ID" value="CAK9039730.1"/>
    <property type="molecule type" value="Genomic_DNA"/>
</dbReference>
<dbReference type="Proteomes" id="UP001642464">
    <property type="component" value="Unassembled WGS sequence"/>
</dbReference>
<sequence>MSSRVDFGSRFLRVGPFILLFFFASFARLQPSQLRHDQAPHFCQRRPPSGASAGSGSFASDLSNKTSDLSIGLHYMFVLPQSSWWRYIHGKLMGWQRNDRPSTDLDGFVDTALKLGICFSEILLTFDSREKTPGSAWRLLESSTDAAAYMCIAQQRVQHVVKELRRRCPQTTTDVKISVLDLSDSQIRKTFDHIFTNRSRPKELFKNSFAYTFAAVSMRSRYIMHMDDDVMLGKGSVNSSNSGFMEAASADQTESLMFATFVGKAITVMEADADVLTVHMSSCEKCMNWTEKPAPHTLRTAFRIGYGKWQHFGWEDMMSTQAFLMHSERFRSIYPLEINGVGEPWKFDIESLIMRARRKRRPTGIFVWLTPESSGAQCKVPVNTIGLPGCPEEQWHGALDDSTIRQCVQSIMTDPYYYALCAV</sequence>
<evidence type="ECO:0000313" key="1">
    <source>
        <dbReference type="EMBL" id="CAK9039730.1"/>
    </source>
</evidence>
<organism evidence="1 2">
    <name type="scientific">Durusdinium trenchii</name>
    <dbReference type="NCBI Taxonomy" id="1381693"/>
    <lineage>
        <taxon>Eukaryota</taxon>
        <taxon>Sar</taxon>
        <taxon>Alveolata</taxon>
        <taxon>Dinophyceae</taxon>
        <taxon>Suessiales</taxon>
        <taxon>Symbiodiniaceae</taxon>
        <taxon>Durusdinium</taxon>
    </lineage>
</organism>
<evidence type="ECO:0008006" key="3">
    <source>
        <dbReference type="Google" id="ProtNLM"/>
    </source>
</evidence>
<accession>A0ABP0LKQ5</accession>
<gene>
    <name evidence="1" type="ORF">SCF082_LOCUS23223</name>
</gene>
<reference evidence="1 2" key="1">
    <citation type="submission" date="2024-02" db="EMBL/GenBank/DDBJ databases">
        <authorList>
            <person name="Chen Y."/>
            <person name="Shah S."/>
            <person name="Dougan E. K."/>
            <person name="Thang M."/>
            <person name="Chan C."/>
        </authorList>
    </citation>
    <scope>NUCLEOTIDE SEQUENCE [LARGE SCALE GENOMIC DNA]</scope>
</reference>
<proteinExistence type="predicted"/>
<keyword evidence="2" id="KW-1185">Reference proteome</keyword>
<protein>
    <recommendedName>
        <fullName evidence="3">Hexosyltransferase</fullName>
    </recommendedName>
</protein>
<name>A0ABP0LKQ5_9DINO</name>
<comment type="caution">
    <text evidence="1">The sequence shown here is derived from an EMBL/GenBank/DDBJ whole genome shotgun (WGS) entry which is preliminary data.</text>
</comment>